<dbReference type="STRING" id="1229909.NSED_05480"/>
<dbReference type="RefSeq" id="WP_014965269.1">
    <property type="nucleotide sequence ID" value="NC_018656.1"/>
</dbReference>
<feature type="transmembrane region" description="Helical" evidence="1">
    <location>
        <begin position="7"/>
        <end position="28"/>
    </location>
</feature>
<feature type="transmembrane region" description="Helical" evidence="1">
    <location>
        <begin position="40"/>
        <end position="62"/>
    </location>
</feature>
<evidence type="ECO:0000256" key="1">
    <source>
        <dbReference type="SAM" id="Phobius"/>
    </source>
</evidence>
<name>K0B9R5_9ARCH</name>
<dbReference type="AlphaFoldDB" id="K0B9R5"/>
<proteinExistence type="predicted"/>
<evidence type="ECO:0000313" key="3">
    <source>
        <dbReference type="Proteomes" id="UP000006100"/>
    </source>
</evidence>
<dbReference type="EMBL" id="CP003843">
    <property type="protein sequence ID" value="AFS82898.1"/>
    <property type="molecule type" value="Genomic_DNA"/>
</dbReference>
<keyword evidence="3" id="KW-1185">Reference proteome</keyword>
<dbReference type="GeneID" id="13696889"/>
<organism evidence="2 3">
    <name type="scientific">Candidatus Nitrosopumilus sediminis</name>
    <dbReference type="NCBI Taxonomy" id="1229909"/>
    <lineage>
        <taxon>Archaea</taxon>
        <taxon>Nitrososphaerota</taxon>
        <taxon>Nitrososphaeria</taxon>
        <taxon>Nitrosopumilales</taxon>
        <taxon>Nitrosopumilaceae</taxon>
        <taxon>Nitrosopumilus</taxon>
    </lineage>
</organism>
<dbReference type="KEGG" id="nir:NSED_05480"/>
<accession>K0B9R5</accession>
<dbReference type="Proteomes" id="UP000006100">
    <property type="component" value="Chromosome"/>
</dbReference>
<keyword evidence="1" id="KW-0812">Transmembrane</keyword>
<dbReference type="HOGENOM" id="CLU_2645688_0_0_2"/>
<reference evidence="2 3" key="1">
    <citation type="journal article" date="2012" name="J. Bacteriol.">
        <title>Draft Genome Sequence of an Ammonia-Oxidizing Archaeon, "Candidatus Nitrosopumilus sediminis" AR2, from Svalbard in the Arctic Circle.</title>
        <authorList>
            <person name="Park S.J."/>
            <person name="Kim J.G."/>
            <person name="Jung M.Y."/>
            <person name="Kim S.J."/>
            <person name="Cha I.T."/>
            <person name="Ghai R."/>
            <person name="Martin-Cuadrado A.B."/>
            <person name="Rodriguez-Valera F."/>
            <person name="Rhee S.K."/>
        </authorList>
    </citation>
    <scope>NUCLEOTIDE SEQUENCE [LARGE SCALE GENOMIC DNA]</scope>
    <source>
        <strain evidence="2 3">AR2</strain>
    </source>
</reference>
<dbReference type="PATRIC" id="fig|1229909.8.peg.1203"/>
<protein>
    <submittedName>
        <fullName evidence="2">Uncharacterized protein</fullName>
    </submittedName>
</protein>
<sequence>MNFESKELGIALIVIGVGLLIGSLFLFLNDMNTNDVSYGTFRVLLAVVFSPVLIIMGVRGLVFQYRLNKILDEEKK</sequence>
<gene>
    <name evidence="2" type="ORF">NSED_05480</name>
</gene>
<keyword evidence="1" id="KW-0472">Membrane</keyword>
<keyword evidence="1" id="KW-1133">Transmembrane helix</keyword>
<evidence type="ECO:0000313" key="2">
    <source>
        <dbReference type="EMBL" id="AFS82898.1"/>
    </source>
</evidence>